<accession>A0A764Z2L7</accession>
<comment type="caution">
    <text evidence="1">The sequence shown here is derived from an EMBL/GenBank/DDBJ whole genome shotgun (WGS) entry which is preliminary data.</text>
</comment>
<reference evidence="1" key="2">
    <citation type="submission" date="2020-02" db="EMBL/GenBank/DDBJ databases">
        <authorList>
            <consortium name="NCBI Pathogen Detection Project"/>
        </authorList>
    </citation>
    <scope>NUCLEOTIDE SEQUENCE</scope>
    <source>
        <strain evidence="1">MA.CK_98/00001034</strain>
    </source>
</reference>
<protein>
    <submittedName>
        <fullName evidence="1">Uncharacterized protein</fullName>
    </submittedName>
</protein>
<proteinExistence type="predicted"/>
<name>A0A764Z2L7_SALER</name>
<sequence length="58" mass="6670">MQPTKEQLIAHATEKLGRISVEAVPERYRLEARMNQQLLEIAIAALTGEYIQVFEKKD</sequence>
<dbReference type="EMBL" id="DAAYPZ010000022">
    <property type="protein sequence ID" value="HAG5258515.1"/>
    <property type="molecule type" value="Genomic_DNA"/>
</dbReference>
<gene>
    <name evidence="1" type="ORF">G8577_004791</name>
</gene>
<evidence type="ECO:0000313" key="1">
    <source>
        <dbReference type="EMBL" id="HAG5258515.1"/>
    </source>
</evidence>
<organism evidence="1">
    <name type="scientific">Salmonella enterica</name>
    <name type="common">Salmonella choleraesuis</name>
    <dbReference type="NCBI Taxonomy" id="28901"/>
    <lineage>
        <taxon>Bacteria</taxon>
        <taxon>Pseudomonadati</taxon>
        <taxon>Pseudomonadota</taxon>
        <taxon>Gammaproteobacteria</taxon>
        <taxon>Enterobacterales</taxon>
        <taxon>Enterobacteriaceae</taxon>
        <taxon>Salmonella</taxon>
    </lineage>
</organism>
<dbReference type="AlphaFoldDB" id="A0A764Z2L7"/>
<reference evidence="1" key="1">
    <citation type="journal article" date="2018" name="Genome Biol.">
        <title>SKESA: strategic k-mer extension for scrupulous assemblies.</title>
        <authorList>
            <person name="Souvorov A."/>
            <person name="Agarwala R."/>
            <person name="Lipman D.J."/>
        </authorList>
    </citation>
    <scope>NUCLEOTIDE SEQUENCE</scope>
    <source>
        <strain evidence="1">MA.CK_98/00001034</strain>
    </source>
</reference>